<dbReference type="OrthoDB" id="9801766at2"/>
<evidence type="ECO:0000313" key="2">
    <source>
        <dbReference type="EMBL" id="RAJ06896.1"/>
    </source>
</evidence>
<dbReference type="AlphaFoldDB" id="A0A327QQN0"/>
<evidence type="ECO:0000256" key="1">
    <source>
        <dbReference type="PIRSR" id="PIRSR000440-1"/>
    </source>
</evidence>
<dbReference type="PANTHER" id="PTHR38474">
    <property type="entry name" value="SLR0299 PROTEIN"/>
    <property type="match status" value="1"/>
</dbReference>
<keyword evidence="3" id="KW-1185">Reference proteome</keyword>
<accession>A0A327QQN0</accession>
<dbReference type="PANTHER" id="PTHR38474:SF1">
    <property type="entry name" value="SLR0299 PROTEIN"/>
    <property type="match status" value="1"/>
</dbReference>
<organism evidence="2 3">
    <name type="scientific">Chitinophaga skermanii</name>
    <dbReference type="NCBI Taxonomy" id="331697"/>
    <lineage>
        <taxon>Bacteria</taxon>
        <taxon>Pseudomonadati</taxon>
        <taxon>Bacteroidota</taxon>
        <taxon>Chitinophagia</taxon>
        <taxon>Chitinophagales</taxon>
        <taxon>Chitinophagaceae</taxon>
        <taxon>Chitinophaga</taxon>
    </lineage>
</organism>
<sequence length="208" mass="23695">MQLIDIETWERKPQYDFFKDYDNPFFNITAQVDVTGLYADAKARQQPFFLACLYWLTKAVNQVPAFKLRLHNGAVVAHETIHCSSTVMKPDGNFTFGYFPFDHDVTAFCEAGKVEIEKLRTQQVLDGMEAMINVIHVSVIPWISFTSLQHARKFKTGDSIPKITLGKYTMVGDRRMMPVSVEVHHALMDGLHVGQYFAALEKMGQEGL</sequence>
<gene>
    <name evidence="2" type="ORF">LX64_02024</name>
</gene>
<dbReference type="PIRSF" id="PIRSF000440">
    <property type="entry name" value="CAT"/>
    <property type="match status" value="1"/>
</dbReference>
<dbReference type="Gene3D" id="3.30.559.10">
    <property type="entry name" value="Chloramphenicol acetyltransferase-like domain"/>
    <property type="match status" value="1"/>
</dbReference>
<evidence type="ECO:0000313" key="3">
    <source>
        <dbReference type="Proteomes" id="UP000249547"/>
    </source>
</evidence>
<dbReference type="Proteomes" id="UP000249547">
    <property type="component" value="Unassembled WGS sequence"/>
</dbReference>
<dbReference type="InterPro" id="IPR023213">
    <property type="entry name" value="CAT-like_dom_sf"/>
</dbReference>
<dbReference type="SUPFAM" id="SSF52777">
    <property type="entry name" value="CoA-dependent acyltransferases"/>
    <property type="match status" value="1"/>
</dbReference>
<comment type="caution">
    <text evidence="2">The sequence shown here is derived from an EMBL/GenBank/DDBJ whole genome shotgun (WGS) entry which is preliminary data.</text>
</comment>
<dbReference type="GO" id="GO:0008811">
    <property type="term" value="F:chloramphenicol O-acetyltransferase activity"/>
    <property type="evidence" value="ECO:0007669"/>
    <property type="project" value="InterPro"/>
</dbReference>
<reference evidence="2 3" key="1">
    <citation type="submission" date="2018-06" db="EMBL/GenBank/DDBJ databases">
        <title>Genomic Encyclopedia of Archaeal and Bacterial Type Strains, Phase II (KMG-II): from individual species to whole genera.</title>
        <authorList>
            <person name="Goeker M."/>
        </authorList>
    </citation>
    <scope>NUCLEOTIDE SEQUENCE [LARGE SCALE GENOMIC DNA]</scope>
    <source>
        <strain evidence="2 3">DSM 23857</strain>
    </source>
</reference>
<keyword evidence="2" id="KW-0808">Transferase</keyword>
<dbReference type="RefSeq" id="WP_111597477.1">
    <property type="nucleotide sequence ID" value="NZ_QLLL01000003.1"/>
</dbReference>
<dbReference type="InterPro" id="IPR001707">
    <property type="entry name" value="Cmp_AcTrfase"/>
</dbReference>
<dbReference type="SMART" id="SM01059">
    <property type="entry name" value="CAT"/>
    <property type="match status" value="1"/>
</dbReference>
<name>A0A327QQN0_9BACT</name>
<dbReference type="Pfam" id="PF00302">
    <property type="entry name" value="CAT"/>
    <property type="match status" value="1"/>
</dbReference>
<proteinExistence type="predicted"/>
<protein>
    <submittedName>
        <fullName evidence="2">Chloramphenicol O-acetyltransferase type A</fullName>
    </submittedName>
</protein>
<feature type="active site" description="Proton acceptor" evidence="1">
    <location>
        <position position="185"/>
    </location>
</feature>
<dbReference type="EMBL" id="QLLL01000003">
    <property type="protein sequence ID" value="RAJ06896.1"/>
    <property type="molecule type" value="Genomic_DNA"/>
</dbReference>